<evidence type="ECO:0000313" key="2">
    <source>
        <dbReference type="EMBL" id="OOE42583.1"/>
    </source>
</evidence>
<dbReference type="Pfam" id="PF13988">
    <property type="entry name" value="DUF4225"/>
    <property type="match status" value="1"/>
</dbReference>
<protein>
    <recommendedName>
        <fullName evidence="4">DUF4225 domain-containing protein</fullName>
    </recommendedName>
</protein>
<proteinExistence type="predicted"/>
<sequence length="259" mass="28195">MGVRSKPSPYDIAVVRKAGKGLTMQATSLANRHIRSGVLKNQFVREIDRFEQCLVNDVERGKKTKEQALTEMKREQSSLMEQSSLIASKGIGTIAGAMQVAAGGAICIYSAASLCSIGALLVTHGFNNMYENGKYFVDGDEDATGLVREAYQGAAEFAGYPKSYGNMAYYGVDLALSGYGMVAKTTTVKDADKAYQILSKGTSQTWTKSRNAKRFKLFRYSSEDYLRGYQAASKGSLFIETLSDASSIHSISKEVKTVD</sequence>
<accession>A0AB36K337</accession>
<dbReference type="InterPro" id="IPR025320">
    <property type="entry name" value="DUF4225"/>
</dbReference>
<dbReference type="AlphaFoldDB" id="A0AB36K337"/>
<reference evidence="2 3" key="1">
    <citation type="journal article" date="2017" name="Genome Announc.">
        <title>Draft Genome Sequences of Salinivibrio proteolyticus, Salinivibrio sharmensis, Salinivibrio siamensis, Salinivibrio costicola subsp. alcaliphilus, Salinivibrio costicola subsp. vallismortis, and 29 New Isolates Belonging to the Genus Salinivibrio.</title>
        <authorList>
            <person name="Lopez-Hermoso C."/>
            <person name="de la Haba R.R."/>
            <person name="Sanchez-Porro C."/>
            <person name="Bayliss S.C."/>
            <person name="Feil E.J."/>
            <person name="Ventosa A."/>
        </authorList>
    </citation>
    <scope>NUCLEOTIDE SEQUENCE [LARGE SCALE GENOMIC DNA]</scope>
    <source>
        <strain evidence="2 3">IC202</strain>
    </source>
</reference>
<organism evidence="2 3">
    <name type="scientific">Salinivibrio kushneri</name>
    <dbReference type="NCBI Taxonomy" id="1908198"/>
    <lineage>
        <taxon>Bacteria</taxon>
        <taxon>Pseudomonadati</taxon>
        <taxon>Pseudomonadota</taxon>
        <taxon>Gammaproteobacteria</taxon>
        <taxon>Vibrionales</taxon>
        <taxon>Vibrionaceae</taxon>
        <taxon>Salinivibrio</taxon>
    </lineage>
</organism>
<evidence type="ECO:0000313" key="3">
    <source>
        <dbReference type="Proteomes" id="UP000188726"/>
    </source>
</evidence>
<dbReference type="EMBL" id="MUEO01000038">
    <property type="protein sequence ID" value="OOE42583.1"/>
    <property type="molecule type" value="Genomic_DNA"/>
</dbReference>
<evidence type="ECO:0008006" key="4">
    <source>
        <dbReference type="Google" id="ProtNLM"/>
    </source>
</evidence>
<dbReference type="Proteomes" id="UP000188726">
    <property type="component" value="Unassembled WGS sequence"/>
</dbReference>
<evidence type="ECO:0000256" key="1">
    <source>
        <dbReference type="SAM" id="Coils"/>
    </source>
</evidence>
<dbReference type="RefSeq" id="WP_077459102.1">
    <property type="nucleotide sequence ID" value="NZ_MUEN01000095.1"/>
</dbReference>
<gene>
    <name evidence="2" type="ORF">BZG09_13065</name>
</gene>
<feature type="coiled-coil region" evidence="1">
    <location>
        <begin position="55"/>
        <end position="82"/>
    </location>
</feature>
<name>A0AB36K337_9GAMM</name>
<keyword evidence="1" id="KW-0175">Coiled coil</keyword>
<comment type="caution">
    <text evidence="2">The sequence shown here is derived from an EMBL/GenBank/DDBJ whole genome shotgun (WGS) entry which is preliminary data.</text>
</comment>